<dbReference type="Pfam" id="PF20118">
    <property type="entry name" value="DUF6508"/>
    <property type="match status" value="1"/>
</dbReference>
<sequence length="254" mass="28821">MAEGGLPGLADIETLLAAWQALQHAYRHEAADTFFALLAYPPWCDPGYDPAAACKATDDPQRIEDATLAELRPLLTWCERGERFNAGHHAALLADGRLQRLMQRLSRIAEAMAQRQAHAPLEPVAYAALNSRQRENHNFQKVSARLADYGYVTLRLSDDWQGADFIAQHIDGRTFLRVQLKSRMGVARKYRHRGLWLCFPHAGQWYLCPHDGLLEYLLAECGIGHTVSWSDKGEYTQSAPGRKHLDDYLHRYQL</sequence>
<reference evidence="1" key="1">
    <citation type="submission" date="2016-03" db="EMBL/GenBank/DDBJ databases">
        <authorList>
            <person name="Ploux O."/>
        </authorList>
    </citation>
    <scope>NUCLEOTIDE SEQUENCE</scope>
    <source>
        <strain evidence="1">UC10</strain>
    </source>
</reference>
<dbReference type="AlphaFoldDB" id="A0A1Y5Q6U5"/>
<organism evidence="1">
    <name type="scientific">uncultured Stenotrophomonas sp</name>
    <dbReference type="NCBI Taxonomy" id="165438"/>
    <lineage>
        <taxon>Bacteria</taxon>
        <taxon>Pseudomonadati</taxon>
        <taxon>Pseudomonadota</taxon>
        <taxon>Gammaproteobacteria</taxon>
        <taxon>Lysobacterales</taxon>
        <taxon>Lysobacteraceae</taxon>
        <taxon>Stenotrophomonas</taxon>
        <taxon>environmental samples</taxon>
    </lineage>
</organism>
<dbReference type="InterPro" id="IPR045425">
    <property type="entry name" value="DUF6508"/>
</dbReference>
<dbReference type="EMBL" id="FLTS01000001">
    <property type="protein sequence ID" value="SBV35214.1"/>
    <property type="molecule type" value="Genomic_DNA"/>
</dbReference>
<accession>A0A1Y5Q6U5</accession>
<gene>
    <name evidence="1" type="ORF">STPYR_10144</name>
</gene>
<proteinExistence type="predicted"/>
<evidence type="ECO:0000313" key="1">
    <source>
        <dbReference type="EMBL" id="SBV35214.1"/>
    </source>
</evidence>
<name>A0A1Y5Q6U5_9GAMM</name>
<protein>
    <submittedName>
        <fullName evidence="1">Uncharacterized protein</fullName>
    </submittedName>
</protein>